<evidence type="ECO:0000256" key="2">
    <source>
        <dbReference type="ARBA" id="ARBA00007639"/>
    </source>
</evidence>
<keyword evidence="7" id="KW-1185">Reference proteome</keyword>
<dbReference type="InterPro" id="IPR025997">
    <property type="entry name" value="SBP_2_dom"/>
</dbReference>
<evidence type="ECO:0000256" key="3">
    <source>
        <dbReference type="ARBA" id="ARBA00022729"/>
    </source>
</evidence>
<protein>
    <submittedName>
        <fullName evidence="6">Monosaccharide ABC transporter substrate-binding protein, CUT2 family</fullName>
    </submittedName>
</protein>
<feature type="domain" description="Periplasmic binding protein" evidence="5">
    <location>
        <begin position="44"/>
        <end position="278"/>
    </location>
</feature>
<dbReference type="SUPFAM" id="SSF53822">
    <property type="entry name" value="Periplasmic binding protein-like I"/>
    <property type="match status" value="1"/>
</dbReference>
<dbReference type="PANTHER" id="PTHR46847:SF3">
    <property type="entry name" value="GALACTOFURANOSE-BINDING PROTEIN YTFQ"/>
    <property type="match status" value="1"/>
</dbReference>
<dbReference type="GO" id="GO:0030246">
    <property type="term" value="F:carbohydrate binding"/>
    <property type="evidence" value="ECO:0007669"/>
    <property type="project" value="UniProtKB-ARBA"/>
</dbReference>
<evidence type="ECO:0000259" key="5">
    <source>
        <dbReference type="Pfam" id="PF13407"/>
    </source>
</evidence>
<sequence>MKPVTYKLKAACFIAVLTAPLLFSSALSAEELQPSWAGGRTFVVGFAQDTMSNDWRASQVNAVKEALAKYPYIRFVYTDAKGSTAQQVLDIENLVEQGIDLLITSPRDGKSMTPVISSVYKKRIPVMLLTRQIESDDFTIFLGADDHKIGAQVAERIAERLHKKGRVVMVTGVPTATTAIKRTEGFFEALKAYPEIKVVAKRNGNYLRGNAIMAMDELLNEGVMFDAIYAQSDSMAVGIRLALKKNGINPKSIPIVGIDYISEAREAIRSGEQDATFIYPTCGPEAEEYILKILKGEQTPKYVDIPSQMITIENVEQLAPIF</sequence>
<reference evidence="6 7" key="1">
    <citation type="submission" date="2016-12" db="EMBL/GenBank/DDBJ databases">
        <title>Isolation and genomic insights into novel planktonic Zetaproteobacteria from stratified waters of the Chesapeake Bay.</title>
        <authorList>
            <person name="McAllister S.M."/>
            <person name="Kato S."/>
            <person name="Chan C.S."/>
            <person name="Chiu B.K."/>
            <person name="Field E.K."/>
        </authorList>
    </citation>
    <scope>NUCLEOTIDE SEQUENCE [LARGE SCALE GENOMIC DNA]</scope>
    <source>
        <strain evidence="6 7">CP-5</strain>
    </source>
</reference>
<feature type="signal peptide" evidence="4">
    <location>
        <begin position="1"/>
        <end position="29"/>
    </location>
</feature>
<accession>A0A2K8KXM3</accession>
<keyword evidence="3 4" id="KW-0732">Signal</keyword>
<evidence type="ECO:0000313" key="7">
    <source>
        <dbReference type="Proteomes" id="UP000231701"/>
    </source>
</evidence>
<evidence type="ECO:0000256" key="1">
    <source>
        <dbReference type="ARBA" id="ARBA00004196"/>
    </source>
</evidence>
<dbReference type="CDD" id="cd06308">
    <property type="entry name" value="PBP1_sensor_kinase-like"/>
    <property type="match status" value="1"/>
</dbReference>
<dbReference type="Proteomes" id="UP000231701">
    <property type="component" value="Chromosome"/>
</dbReference>
<evidence type="ECO:0000313" key="6">
    <source>
        <dbReference type="EMBL" id="ATX79720.1"/>
    </source>
</evidence>
<dbReference type="InterPro" id="IPR028082">
    <property type="entry name" value="Peripla_BP_I"/>
</dbReference>
<name>A0A2K8KXM3_MARES</name>
<dbReference type="GO" id="GO:0030313">
    <property type="term" value="C:cell envelope"/>
    <property type="evidence" value="ECO:0007669"/>
    <property type="project" value="UniProtKB-SubCell"/>
</dbReference>
<organism evidence="6 7">
    <name type="scientific">Mariprofundus aestuarium</name>
    <dbReference type="NCBI Taxonomy" id="1921086"/>
    <lineage>
        <taxon>Bacteria</taxon>
        <taxon>Pseudomonadati</taxon>
        <taxon>Pseudomonadota</taxon>
        <taxon>Candidatius Mariprofundia</taxon>
        <taxon>Mariprofundales</taxon>
        <taxon>Mariprofundaceae</taxon>
        <taxon>Mariprofundus</taxon>
    </lineage>
</organism>
<comment type="subcellular location">
    <subcellularLocation>
        <location evidence="1">Cell envelope</location>
    </subcellularLocation>
</comment>
<dbReference type="EMBL" id="CP018799">
    <property type="protein sequence ID" value="ATX79720.1"/>
    <property type="molecule type" value="Genomic_DNA"/>
</dbReference>
<evidence type="ECO:0000256" key="4">
    <source>
        <dbReference type="SAM" id="SignalP"/>
    </source>
</evidence>
<dbReference type="Pfam" id="PF13407">
    <property type="entry name" value="Peripla_BP_4"/>
    <property type="match status" value="1"/>
</dbReference>
<proteinExistence type="inferred from homology"/>
<comment type="similarity">
    <text evidence="2">Belongs to the bacterial solute-binding protein 2 family.</text>
</comment>
<dbReference type="AlphaFoldDB" id="A0A2K8KXM3"/>
<dbReference type="PANTHER" id="PTHR46847">
    <property type="entry name" value="D-ALLOSE-BINDING PERIPLASMIC PROTEIN-RELATED"/>
    <property type="match status" value="1"/>
</dbReference>
<gene>
    <name evidence="6" type="ORF">Ga0123461_1303</name>
</gene>
<feature type="chain" id="PRO_5014966126" evidence="4">
    <location>
        <begin position="30"/>
        <end position="322"/>
    </location>
</feature>
<dbReference type="Gene3D" id="3.40.50.2300">
    <property type="match status" value="2"/>
</dbReference>
<dbReference type="KEGG" id="maes:Ga0123461_1303"/>